<keyword evidence="1" id="KW-0805">Transcription regulation</keyword>
<dbReference type="PANTHER" id="PTHR30204:SF97">
    <property type="entry name" value="MERR FAMILY REGULATORY PROTEIN"/>
    <property type="match status" value="1"/>
</dbReference>
<dbReference type="OrthoDB" id="9802944at2"/>
<organism evidence="5 6">
    <name type="scientific">Yoonia maricola</name>
    <dbReference type="NCBI Taxonomy" id="420999"/>
    <lineage>
        <taxon>Bacteria</taxon>
        <taxon>Pseudomonadati</taxon>
        <taxon>Pseudomonadota</taxon>
        <taxon>Alphaproteobacteria</taxon>
        <taxon>Rhodobacterales</taxon>
        <taxon>Paracoccaceae</taxon>
        <taxon>Yoonia</taxon>
    </lineage>
</organism>
<dbReference type="SUPFAM" id="SSF46955">
    <property type="entry name" value="Putative DNA-binding domain"/>
    <property type="match status" value="1"/>
</dbReference>
<name>A0A2M8W0W5_9RHOB</name>
<dbReference type="PROSITE" id="PS50937">
    <property type="entry name" value="HTH_MERR_2"/>
    <property type="match status" value="1"/>
</dbReference>
<dbReference type="SMART" id="SM00422">
    <property type="entry name" value="HTH_MERR"/>
    <property type="match status" value="1"/>
</dbReference>
<dbReference type="InterPro" id="IPR000551">
    <property type="entry name" value="MerR-type_HTH_dom"/>
</dbReference>
<protein>
    <submittedName>
        <fullName evidence="5">MerR family transcriptional regulator</fullName>
    </submittedName>
</protein>
<dbReference type="Gene3D" id="1.10.1660.10">
    <property type="match status" value="1"/>
</dbReference>
<proteinExistence type="predicted"/>
<dbReference type="AlphaFoldDB" id="A0A2M8W0W5"/>
<evidence type="ECO:0000256" key="1">
    <source>
        <dbReference type="ARBA" id="ARBA00023015"/>
    </source>
</evidence>
<evidence type="ECO:0000313" key="5">
    <source>
        <dbReference type="EMBL" id="PJI84571.1"/>
    </source>
</evidence>
<dbReference type="GO" id="GO:0003700">
    <property type="term" value="F:DNA-binding transcription factor activity"/>
    <property type="evidence" value="ECO:0007669"/>
    <property type="project" value="InterPro"/>
</dbReference>
<dbReference type="CDD" id="cd04781">
    <property type="entry name" value="HTH_MerR-like_sg6"/>
    <property type="match status" value="1"/>
</dbReference>
<comment type="caution">
    <text evidence="5">The sequence shown here is derived from an EMBL/GenBank/DDBJ whole genome shotgun (WGS) entry which is preliminary data.</text>
</comment>
<keyword evidence="3" id="KW-0804">Transcription</keyword>
<sequence length="143" mass="16227">MLDITELSRLSGFSASKLRYYEEIGLIKSIGRRGLKRLYEDEVKIRISVISLAQTASFSLNEIKKMIGTEGRPEFDAATLNEKADSIDAKINELASLSKGLRHIANCTAEHHLDCPRFQRIMRAALIKRSKTRRTRPDNTVSY</sequence>
<keyword evidence="2" id="KW-0238">DNA-binding</keyword>
<dbReference type="InterPro" id="IPR015358">
    <property type="entry name" value="Tscrpt_reg_MerR_DNA-bd"/>
</dbReference>
<evidence type="ECO:0000256" key="2">
    <source>
        <dbReference type="ARBA" id="ARBA00023125"/>
    </source>
</evidence>
<dbReference type="InterPro" id="IPR009061">
    <property type="entry name" value="DNA-bd_dom_put_sf"/>
</dbReference>
<dbReference type="EMBL" id="PGTY01000004">
    <property type="protein sequence ID" value="PJI84571.1"/>
    <property type="molecule type" value="Genomic_DNA"/>
</dbReference>
<accession>A0A2M8W0W5</accession>
<evidence type="ECO:0000259" key="4">
    <source>
        <dbReference type="PROSITE" id="PS50937"/>
    </source>
</evidence>
<dbReference type="GO" id="GO:0003677">
    <property type="term" value="F:DNA binding"/>
    <property type="evidence" value="ECO:0007669"/>
    <property type="project" value="UniProtKB-KW"/>
</dbReference>
<evidence type="ECO:0000313" key="6">
    <source>
        <dbReference type="Proteomes" id="UP000228531"/>
    </source>
</evidence>
<dbReference type="Pfam" id="PF09278">
    <property type="entry name" value="MerR-DNA-bind"/>
    <property type="match status" value="1"/>
</dbReference>
<dbReference type="InterPro" id="IPR047057">
    <property type="entry name" value="MerR_fam"/>
</dbReference>
<evidence type="ECO:0000256" key="3">
    <source>
        <dbReference type="ARBA" id="ARBA00023163"/>
    </source>
</evidence>
<feature type="domain" description="HTH merR-type" evidence="4">
    <location>
        <begin position="1"/>
        <end position="69"/>
    </location>
</feature>
<keyword evidence="6" id="KW-1185">Reference proteome</keyword>
<dbReference type="Pfam" id="PF00376">
    <property type="entry name" value="MerR"/>
    <property type="match status" value="1"/>
</dbReference>
<dbReference type="PANTHER" id="PTHR30204">
    <property type="entry name" value="REDOX-CYCLING DRUG-SENSING TRANSCRIPTIONAL ACTIVATOR SOXR"/>
    <property type="match status" value="1"/>
</dbReference>
<reference evidence="5 6" key="1">
    <citation type="submission" date="2017-11" db="EMBL/GenBank/DDBJ databases">
        <title>Genomic Encyclopedia of Archaeal and Bacterial Type Strains, Phase II (KMG-II): From Individual Species to Whole Genera.</title>
        <authorList>
            <person name="Goeker M."/>
        </authorList>
    </citation>
    <scope>NUCLEOTIDE SEQUENCE [LARGE SCALE GENOMIC DNA]</scope>
    <source>
        <strain evidence="5 6">DSM 29128</strain>
    </source>
</reference>
<dbReference type="Proteomes" id="UP000228531">
    <property type="component" value="Unassembled WGS sequence"/>
</dbReference>
<dbReference type="RefSeq" id="WP_100369562.1">
    <property type="nucleotide sequence ID" value="NZ_PGTY01000004.1"/>
</dbReference>
<gene>
    <name evidence="5" type="ORF">BC777_3632</name>
</gene>